<dbReference type="EMBL" id="HBUE01015167">
    <property type="protein sequence ID" value="CAG6450205.1"/>
    <property type="molecule type" value="Transcribed_RNA"/>
</dbReference>
<organism evidence="1">
    <name type="scientific">Culex pipiens</name>
    <name type="common">House mosquito</name>
    <dbReference type="NCBI Taxonomy" id="7175"/>
    <lineage>
        <taxon>Eukaryota</taxon>
        <taxon>Metazoa</taxon>
        <taxon>Ecdysozoa</taxon>
        <taxon>Arthropoda</taxon>
        <taxon>Hexapoda</taxon>
        <taxon>Insecta</taxon>
        <taxon>Pterygota</taxon>
        <taxon>Neoptera</taxon>
        <taxon>Endopterygota</taxon>
        <taxon>Diptera</taxon>
        <taxon>Nematocera</taxon>
        <taxon>Culicoidea</taxon>
        <taxon>Culicidae</taxon>
        <taxon>Culicinae</taxon>
        <taxon>Culicini</taxon>
        <taxon>Culex</taxon>
        <taxon>Culex</taxon>
    </lineage>
</organism>
<dbReference type="EMBL" id="HBUE01015169">
    <property type="protein sequence ID" value="CAG6450215.1"/>
    <property type="molecule type" value="Transcribed_RNA"/>
</dbReference>
<protein>
    <submittedName>
        <fullName evidence="1">(northern house mosquito) hypothetical protein</fullName>
    </submittedName>
</protein>
<name>A0A8D8A4Q1_CULPI</name>
<accession>A0A8D8A4Q1</accession>
<dbReference type="EMBL" id="HBUE01015175">
    <property type="protein sequence ID" value="CAG6450228.1"/>
    <property type="molecule type" value="Transcribed_RNA"/>
</dbReference>
<evidence type="ECO:0000313" key="1">
    <source>
        <dbReference type="EMBL" id="CAG6450233.1"/>
    </source>
</evidence>
<dbReference type="AlphaFoldDB" id="A0A8D8A4Q1"/>
<dbReference type="EMBL" id="HBUE01015176">
    <property type="protein sequence ID" value="CAG6450233.1"/>
    <property type="molecule type" value="Transcribed_RNA"/>
</dbReference>
<dbReference type="EMBL" id="HBUE01015166">
    <property type="protein sequence ID" value="CAG6450200.1"/>
    <property type="molecule type" value="Transcribed_RNA"/>
</dbReference>
<sequence>MWSRRTKKWWWILPERLILISHPDAILQKWPKLSHRRMRKVLKVEAEEALPKQLSRSMPMPMMKRMTMAKTGKFCRWGMVQGRSYPPRSYLHRVSLHRK</sequence>
<dbReference type="EMBL" id="HBUE01015174">
    <property type="protein sequence ID" value="CAG6450224.1"/>
    <property type="molecule type" value="Transcribed_RNA"/>
</dbReference>
<dbReference type="EMBL" id="HBUE01300447">
    <property type="protein sequence ID" value="CAG6578588.1"/>
    <property type="molecule type" value="Transcribed_RNA"/>
</dbReference>
<dbReference type="EMBL" id="HBUE01015171">
    <property type="protein sequence ID" value="CAG6450220.1"/>
    <property type="molecule type" value="Transcribed_RNA"/>
</dbReference>
<dbReference type="EMBL" id="HBUE01194467">
    <property type="protein sequence ID" value="CAG6526867.1"/>
    <property type="molecule type" value="Transcribed_RNA"/>
</dbReference>
<dbReference type="EMBL" id="HBUE01194468">
    <property type="protein sequence ID" value="CAG6526871.1"/>
    <property type="molecule type" value="Transcribed_RNA"/>
</dbReference>
<dbReference type="EMBL" id="HBUE01300450">
    <property type="protein sequence ID" value="CAG6578601.1"/>
    <property type="molecule type" value="Transcribed_RNA"/>
</dbReference>
<reference evidence="1" key="1">
    <citation type="submission" date="2021-05" db="EMBL/GenBank/DDBJ databases">
        <authorList>
            <person name="Alioto T."/>
            <person name="Alioto T."/>
            <person name="Gomez Garrido J."/>
        </authorList>
    </citation>
    <scope>NUCLEOTIDE SEQUENCE</scope>
</reference>
<dbReference type="EMBL" id="HBUE01015168">
    <property type="protein sequence ID" value="CAG6450210.1"/>
    <property type="molecule type" value="Transcribed_RNA"/>
</dbReference>
<dbReference type="EMBL" id="HBUE01300448">
    <property type="protein sequence ID" value="CAG6578592.1"/>
    <property type="molecule type" value="Transcribed_RNA"/>
</dbReference>
<dbReference type="EMBL" id="HBUE01194470">
    <property type="protein sequence ID" value="CAG6526880.1"/>
    <property type="molecule type" value="Transcribed_RNA"/>
</dbReference>
<proteinExistence type="predicted"/>